<sequence>MKRNFPANSLVVFILLVALASSSFQQQETSSVTVYSKNNYILNSEDYLKGAAVARLVDSVQLNGWSQLNISTNANLFNDEEQMYAAGMAEGLVSSYQTWQLLQNQIYDWNFTESTGSVKRTPSSNYVYPKGIINFLTQNNAWMRKEAIQRKDHCKFWYHVNLMMTQFDGLVDGFLIGQQRDSRIPANKYLDWFDLLVLQAAGDMYTLVDAFGSSLMKSSLKTRAEAFASGIPLEVFQSNAFTRKYKEEPPYTECSALIKVTPDCKNIFVGHTTWRRYNIINKFFKTLTMPLKFVAAKTVSMSSSASFFSSKEDYLAMDSGLVALETSLSTYNTSLYKLLKPESLLSWVRSVVASRLAYTSKEWIDTFAKFSSGTYNNQWMSLDMKKFKPGTCQLEKDTLWIIEELPGGANQNADVSSIVNSNQGYWPSYNIPYFPEIYNMLGYAEAKKKFGNEMDYKLCPRAKIFAREQSKIINDWKSFGRVLQFNEWQIDEFSEGDPAKSIAARYDLRPTNGQLKPAAFGGADTKLTSYRHVMNSATGKPVTFGMAGPTHQEQAPFTWNDNRWNSIPHLGQPDTYDFDWVQFNN</sequence>
<evidence type="ECO:0000256" key="7">
    <source>
        <dbReference type="RuleBase" id="RU364138"/>
    </source>
</evidence>
<evidence type="ECO:0000256" key="3">
    <source>
        <dbReference type="ARBA" id="ARBA00022801"/>
    </source>
</evidence>
<dbReference type="VEuPathDB" id="AmoebaDB:NAEGRDRAFT_59057"/>
<evidence type="ECO:0000256" key="1">
    <source>
        <dbReference type="ARBA" id="ARBA00007835"/>
    </source>
</evidence>
<dbReference type="Pfam" id="PF04916">
    <property type="entry name" value="Phospholip_B"/>
    <property type="match status" value="1"/>
</dbReference>
<dbReference type="AlphaFoldDB" id="D2VRY1"/>
<evidence type="ECO:0000256" key="6">
    <source>
        <dbReference type="ARBA" id="ARBA00023180"/>
    </source>
</evidence>
<name>D2VRY1_NAEGR</name>
<evidence type="ECO:0000313" key="8">
    <source>
        <dbReference type="EMBL" id="EFC40470.1"/>
    </source>
</evidence>
<dbReference type="InterPro" id="IPR007000">
    <property type="entry name" value="PLipase_B-like"/>
</dbReference>
<dbReference type="GO" id="GO:0005576">
    <property type="term" value="C:extracellular region"/>
    <property type="evidence" value="ECO:0007669"/>
    <property type="project" value="TreeGrafter"/>
</dbReference>
<dbReference type="EMBL" id="GG738892">
    <property type="protein sequence ID" value="EFC40470.1"/>
    <property type="molecule type" value="Genomic_DNA"/>
</dbReference>
<keyword evidence="3 7" id="KW-0378">Hydrolase</keyword>
<evidence type="ECO:0000256" key="2">
    <source>
        <dbReference type="ARBA" id="ARBA00022729"/>
    </source>
</evidence>
<protein>
    <recommendedName>
        <fullName evidence="7">Phospholipase B-like</fullName>
        <ecNumber evidence="7">3.1.1.-</ecNumber>
    </recommendedName>
</protein>
<evidence type="ECO:0000256" key="5">
    <source>
        <dbReference type="ARBA" id="ARBA00023098"/>
    </source>
</evidence>
<dbReference type="Proteomes" id="UP000006671">
    <property type="component" value="Unassembled WGS sequence"/>
</dbReference>
<feature type="chain" id="PRO_5011330707" description="Phospholipase B-like" evidence="7">
    <location>
        <begin position="23"/>
        <end position="585"/>
    </location>
</feature>
<dbReference type="OMA" id="VGHTTWR"/>
<keyword evidence="6" id="KW-0325">Glycoprotein</keyword>
<evidence type="ECO:0000256" key="4">
    <source>
        <dbReference type="ARBA" id="ARBA00022963"/>
    </source>
</evidence>
<feature type="signal peptide" evidence="7">
    <location>
        <begin position="1"/>
        <end position="22"/>
    </location>
</feature>
<keyword evidence="4 7" id="KW-0442">Lipid degradation</keyword>
<keyword evidence="5 7" id="KW-0443">Lipid metabolism</keyword>
<comment type="function">
    <text evidence="7">Putative phospholipase.</text>
</comment>
<gene>
    <name evidence="8" type="ORF">NAEGRDRAFT_59057</name>
</gene>
<accession>D2VRY1</accession>
<dbReference type="PANTHER" id="PTHR12370">
    <property type="entry name" value="PHOSPHOLIPASE B-RELATED"/>
    <property type="match status" value="1"/>
</dbReference>
<dbReference type="InParanoid" id="D2VRY1"/>
<dbReference type="GO" id="GO:0009395">
    <property type="term" value="P:phospholipid catabolic process"/>
    <property type="evidence" value="ECO:0007669"/>
    <property type="project" value="TreeGrafter"/>
</dbReference>
<reference evidence="8 9" key="1">
    <citation type="journal article" date="2010" name="Cell">
        <title>The genome of Naegleria gruberi illuminates early eukaryotic versatility.</title>
        <authorList>
            <person name="Fritz-Laylin L.K."/>
            <person name="Prochnik S.E."/>
            <person name="Ginger M.L."/>
            <person name="Dacks J.B."/>
            <person name="Carpenter M.L."/>
            <person name="Field M.C."/>
            <person name="Kuo A."/>
            <person name="Paredez A."/>
            <person name="Chapman J."/>
            <person name="Pham J."/>
            <person name="Shu S."/>
            <person name="Neupane R."/>
            <person name="Cipriano M."/>
            <person name="Mancuso J."/>
            <person name="Tu H."/>
            <person name="Salamov A."/>
            <person name="Lindquist E."/>
            <person name="Shapiro H."/>
            <person name="Lucas S."/>
            <person name="Grigoriev I.V."/>
            <person name="Cande W.Z."/>
            <person name="Fulton C."/>
            <person name="Rokhsar D.S."/>
            <person name="Dawson S.C."/>
        </authorList>
    </citation>
    <scope>NUCLEOTIDE SEQUENCE [LARGE SCALE GENOMIC DNA]</scope>
    <source>
        <strain evidence="8 9">NEG-M</strain>
    </source>
</reference>
<dbReference type="EC" id="3.1.1.-" evidence="7"/>
<keyword evidence="9" id="KW-1185">Reference proteome</keyword>
<dbReference type="PANTHER" id="PTHR12370:SF3">
    <property type="entry name" value="PHOSPHOLIPASE B-LIKE 2-RELATED"/>
    <property type="match status" value="1"/>
</dbReference>
<dbReference type="GO" id="GO:0004620">
    <property type="term" value="F:phospholipase activity"/>
    <property type="evidence" value="ECO:0007669"/>
    <property type="project" value="InterPro"/>
</dbReference>
<keyword evidence="2 7" id="KW-0732">Signal</keyword>
<dbReference type="Gene3D" id="3.60.60.30">
    <property type="match status" value="1"/>
</dbReference>
<comment type="similarity">
    <text evidence="1 7">Belongs to the phospholipase B-like family.</text>
</comment>
<evidence type="ECO:0000313" key="9">
    <source>
        <dbReference type="Proteomes" id="UP000006671"/>
    </source>
</evidence>
<dbReference type="RefSeq" id="XP_002673214.1">
    <property type="nucleotide sequence ID" value="XM_002673168.1"/>
</dbReference>
<dbReference type="OrthoDB" id="443524at2759"/>
<dbReference type="KEGG" id="ngr:NAEGRDRAFT_59057"/>
<dbReference type="GeneID" id="8851042"/>
<proteinExistence type="inferred from homology"/>
<organism evidence="9">
    <name type="scientific">Naegleria gruberi</name>
    <name type="common">Amoeba</name>
    <dbReference type="NCBI Taxonomy" id="5762"/>
    <lineage>
        <taxon>Eukaryota</taxon>
        <taxon>Discoba</taxon>
        <taxon>Heterolobosea</taxon>
        <taxon>Tetramitia</taxon>
        <taxon>Eutetramitia</taxon>
        <taxon>Vahlkampfiidae</taxon>
        <taxon>Naegleria</taxon>
    </lineage>
</organism>
<dbReference type="eggNOG" id="KOG3774">
    <property type="taxonomic scope" value="Eukaryota"/>
</dbReference>